<dbReference type="InterPro" id="IPR028082">
    <property type="entry name" value="Peripla_BP_I"/>
</dbReference>
<feature type="transmembrane region" description="Helical" evidence="5">
    <location>
        <begin position="1012"/>
        <end position="1030"/>
    </location>
</feature>
<evidence type="ECO:0000313" key="8">
    <source>
        <dbReference type="EMBL" id="CAG9319163.1"/>
    </source>
</evidence>
<comment type="subcellular location">
    <subcellularLocation>
        <location evidence="1">Membrane</location>
    </subcellularLocation>
</comment>
<gene>
    <name evidence="8" type="ORF">BSTOLATCC_MIC23372</name>
</gene>
<organism evidence="8 9">
    <name type="scientific">Blepharisma stoltei</name>
    <dbReference type="NCBI Taxonomy" id="1481888"/>
    <lineage>
        <taxon>Eukaryota</taxon>
        <taxon>Sar</taxon>
        <taxon>Alveolata</taxon>
        <taxon>Ciliophora</taxon>
        <taxon>Postciliodesmatophora</taxon>
        <taxon>Heterotrichea</taxon>
        <taxon>Heterotrichida</taxon>
        <taxon>Blepharismidae</taxon>
        <taxon>Blepharisma</taxon>
    </lineage>
</organism>
<evidence type="ECO:0000256" key="6">
    <source>
        <dbReference type="SAM" id="SignalP"/>
    </source>
</evidence>
<evidence type="ECO:0000256" key="5">
    <source>
        <dbReference type="SAM" id="Phobius"/>
    </source>
</evidence>
<dbReference type="SUPFAM" id="SSF53822">
    <property type="entry name" value="Periplasmic binding protein-like I"/>
    <property type="match status" value="1"/>
</dbReference>
<feature type="transmembrane region" description="Helical" evidence="5">
    <location>
        <begin position="985"/>
        <end position="1006"/>
    </location>
</feature>
<dbReference type="GO" id="GO:0016020">
    <property type="term" value="C:membrane"/>
    <property type="evidence" value="ECO:0007669"/>
    <property type="project" value="UniProtKB-SubCell"/>
</dbReference>
<feature type="transmembrane region" description="Helical" evidence="5">
    <location>
        <begin position="950"/>
        <end position="973"/>
    </location>
</feature>
<evidence type="ECO:0000259" key="7">
    <source>
        <dbReference type="Pfam" id="PF01094"/>
    </source>
</evidence>
<dbReference type="Proteomes" id="UP001162131">
    <property type="component" value="Unassembled WGS sequence"/>
</dbReference>
<sequence>MFITVHKIFSLLFLLATTSNAIEIIAVSPDNSYRSSDLWNDTYFMDLSESFQFIIDFHICNYSSINYCAEKYPNSLILLDFSEDSYIQYTLLEFCNYHFLVHLVYQHNFKYNDGLTYSAVSSLSDQMDAFYSLMEHFNWTQGAAFNNKENYEIKDRFLNFSSFMSILTIESLEDIENLVNQTVARMGATLYYLLTSPSESIKLQNALTKGKLLTKGNGILLNQESAYGCSIDGSLIVTEAGMEFAESTMEYYEKSLKSILKLIIQNSIETFSELQYFLESELENHYNKARYSIVNIQNGERVVVGSIVDRKINFFGNLTFLGGISTVPKSIKKVIDLSITAGTTNPGALPSTTTKLAAMGAFVAQDEINAGNSILPNFQISMFNFDCGVSLYNATFATACYKNNVDKIGHSHLTTFGSAVAIGQYKIFKALNVTVPSIGSTNGDGSLASSTNYPLYVRLYTSLIYSKWSILLNALGWKNIAALYEYNTWGIGVYQALNISMQNVGIKIVNPEDSRHMPGNLDRNGVKNYTNIFQTIINTQARLIVMMLQCPMCNYVIELLYDMGLRRGDIVILAGSQDVSACIATNDSYLYKRVELGVSMIRLSVPYWVGSIGENTRDGISEKYNMTTPNSFGCYYYDSLYLVANALDFMIDRGYDYADPYMLMSTIRNTKFTGCSGLISIGKGTNDRNFEFFYIEENKIDDQGIPYIHLVGKLYPFGTQVIKYVDTLIYPDGTSIKPTDFRNANYKCPFSSKEVQTFPKGRILVFGICFTIAFITVLITFFIWKKWWNIPIEELKEKKEISFQDFVVGATIAIELFQFCNMGPDFSIVEPFLYNVSDVLSMNLESVIKLKNGVFWIVVDVVYGGIVLWVILCLVVLYRLDEKWRFWWIFRFLGWLGDILMPILGNLCFIPFVSICLDIFLCDQSIGDDFTDSFLSADCYYFCWKDTHLIYAIFSFFALLAYEPFAVFCRPLWQEFQPILHVKTLPLYLMVKTVVQTIIIVLSKTLQRAQNLAHAIVFVLLMTGYAIFIFRMKPYNYARFSFWQGLSIVGVVWLSLLLAIGLGLGDNGLSIPLLCCWIIGWLFLLFFGLYVQFKKYPSLLITKKSRDTSTLFRFAFTFGNKSKNSLNEIHKMSTHHKTMPLG</sequence>
<feature type="transmembrane region" description="Helical" evidence="5">
    <location>
        <begin position="1042"/>
        <end position="1065"/>
    </location>
</feature>
<evidence type="ECO:0000256" key="3">
    <source>
        <dbReference type="ARBA" id="ARBA00022989"/>
    </source>
</evidence>
<feature type="transmembrane region" description="Helical" evidence="5">
    <location>
        <begin position="805"/>
        <end position="824"/>
    </location>
</feature>
<feature type="signal peptide" evidence="6">
    <location>
        <begin position="1"/>
        <end position="21"/>
    </location>
</feature>
<evidence type="ECO:0000256" key="1">
    <source>
        <dbReference type="ARBA" id="ARBA00004370"/>
    </source>
</evidence>
<feature type="domain" description="Receptor ligand binding region" evidence="7">
    <location>
        <begin position="362"/>
        <end position="682"/>
    </location>
</feature>
<keyword evidence="9" id="KW-1185">Reference proteome</keyword>
<keyword evidence="3 5" id="KW-1133">Transmembrane helix</keyword>
<feature type="transmembrane region" description="Helical" evidence="5">
    <location>
        <begin position="854"/>
        <end position="878"/>
    </location>
</feature>
<dbReference type="AlphaFoldDB" id="A0AAU9IZP6"/>
<keyword evidence="2 5" id="KW-0812">Transmembrane</keyword>
<dbReference type="Gene3D" id="3.40.50.2300">
    <property type="match status" value="3"/>
</dbReference>
<comment type="caution">
    <text evidence="8">The sequence shown here is derived from an EMBL/GenBank/DDBJ whole genome shotgun (WGS) entry which is preliminary data.</text>
</comment>
<dbReference type="Pfam" id="PF01094">
    <property type="entry name" value="ANF_receptor"/>
    <property type="match status" value="1"/>
</dbReference>
<dbReference type="InterPro" id="IPR001828">
    <property type="entry name" value="ANF_lig-bd_rcpt"/>
</dbReference>
<proteinExistence type="predicted"/>
<evidence type="ECO:0000313" key="9">
    <source>
        <dbReference type="Proteomes" id="UP001162131"/>
    </source>
</evidence>
<feature type="transmembrane region" description="Helical" evidence="5">
    <location>
        <begin position="1071"/>
        <end position="1091"/>
    </location>
</feature>
<keyword evidence="4 5" id="KW-0472">Membrane</keyword>
<reference evidence="8" key="1">
    <citation type="submission" date="2021-09" db="EMBL/GenBank/DDBJ databases">
        <authorList>
            <consortium name="AG Swart"/>
            <person name="Singh M."/>
            <person name="Singh A."/>
            <person name="Seah K."/>
            <person name="Emmerich C."/>
        </authorList>
    </citation>
    <scope>NUCLEOTIDE SEQUENCE</scope>
    <source>
        <strain evidence="8">ATCC30299</strain>
    </source>
</reference>
<accession>A0AAU9IZP6</accession>
<protein>
    <recommendedName>
        <fullName evidence="7">Receptor ligand binding region domain-containing protein</fullName>
    </recommendedName>
</protein>
<feature type="transmembrane region" description="Helical" evidence="5">
    <location>
        <begin position="899"/>
        <end position="921"/>
    </location>
</feature>
<feature type="transmembrane region" description="Helical" evidence="5">
    <location>
        <begin position="763"/>
        <end position="784"/>
    </location>
</feature>
<keyword evidence="6" id="KW-0732">Signal</keyword>
<evidence type="ECO:0000256" key="2">
    <source>
        <dbReference type="ARBA" id="ARBA00022692"/>
    </source>
</evidence>
<feature type="chain" id="PRO_5043986857" description="Receptor ligand binding region domain-containing protein" evidence="6">
    <location>
        <begin position="22"/>
        <end position="1142"/>
    </location>
</feature>
<evidence type="ECO:0000256" key="4">
    <source>
        <dbReference type="ARBA" id="ARBA00023136"/>
    </source>
</evidence>
<dbReference type="EMBL" id="CAJZBQ010000022">
    <property type="protein sequence ID" value="CAG9319163.1"/>
    <property type="molecule type" value="Genomic_DNA"/>
</dbReference>
<name>A0AAU9IZP6_9CILI</name>